<reference evidence="2" key="1">
    <citation type="journal article" date="2022" name="Biol. Control">
        <title>In silico genomic analysis of Rhodopseudomonas palustris strains revealed potential biocontrol agents and crop yield enhancers.</title>
        <authorList>
            <person name="Surachat K."/>
            <person name="Kantachote D."/>
            <person name="Deachamag P."/>
            <person name="Wonglapsuwan M."/>
        </authorList>
    </citation>
    <scope>NUCLEOTIDE SEQUENCE</scope>
    <source>
        <strain evidence="2">TLS06</strain>
    </source>
</reference>
<feature type="transmembrane region" description="Helical" evidence="1">
    <location>
        <begin position="24"/>
        <end position="46"/>
    </location>
</feature>
<feature type="transmembrane region" description="Helical" evidence="1">
    <location>
        <begin position="120"/>
        <end position="136"/>
    </location>
</feature>
<feature type="transmembrane region" description="Helical" evidence="1">
    <location>
        <begin position="66"/>
        <end position="89"/>
    </location>
</feature>
<gene>
    <name evidence="2" type="ORF">KQX62_14885</name>
</gene>
<name>A0AAX3DT60_RHOPL</name>
<protein>
    <submittedName>
        <fullName evidence="2">Uncharacterized protein</fullName>
    </submittedName>
</protein>
<organism evidence="2 3">
    <name type="scientific">Rhodopseudomonas palustris</name>
    <dbReference type="NCBI Taxonomy" id="1076"/>
    <lineage>
        <taxon>Bacteria</taxon>
        <taxon>Pseudomonadati</taxon>
        <taxon>Pseudomonadota</taxon>
        <taxon>Alphaproteobacteria</taxon>
        <taxon>Hyphomicrobiales</taxon>
        <taxon>Nitrobacteraceae</taxon>
        <taxon>Rhodopseudomonas</taxon>
    </lineage>
</organism>
<keyword evidence="1" id="KW-0812">Transmembrane</keyword>
<dbReference type="RefSeq" id="WP_264073687.1">
    <property type="nucleotide sequence ID" value="NZ_CP076676.1"/>
</dbReference>
<dbReference type="AlphaFoldDB" id="A0AAX3DT60"/>
<evidence type="ECO:0000256" key="1">
    <source>
        <dbReference type="SAM" id="Phobius"/>
    </source>
</evidence>
<accession>A0AAX3DT60</accession>
<evidence type="ECO:0000313" key="3">
    <source>
        <dbReference type="Proteomes" id="UP001163166"/>
    </source>
</evidence>
<dbReference type="Proteomes" id="UP001163166">
    <property type="component" value="Chromosome"/>
</dbReference>
<keyword evidence="1" id="KW-1133">Transmembrane helix</keyword>
<sequence>MTENDSHRSSSEASNRHQALKARFAYANAAAGIVSALVGVLANFAFGRLDDLRTIGGTGVAFVSQLHWLILFTLAIMLYALGCFLISMYHPHPNGPLRSIFRVPSWVELRNFGNQRIAKASYFALGILPVAIWFVSDNPLKTSWLKDISIPLNIKISFFISFFVALALLIFTVGCPKDFLRKNVFAGTKNVNLVFGSADRAVVQVAQNEDDFYDEALDFSKLELRAACWLFYLLGLSLSTVLLFRSAHMVLYS</sequence>
<dbReference type="EMBL" id="CP076676">
    <property type="protein sequence ID" value="UYO38023.1"/>
    <property type="molecule type" value="Genomic_DNA"/>
</dbReference>
<proteinExistence type="predicted"/>
<feature type="transmembrane region" description="Helical" evidence="1">
    <location>
        <begin position="229"/>
        <end position="251"/>
    </location>
</feature>
<evidence type="ECO:0000313" key="2">
    <source>
        <dbReference type="EMBL" id="UYO38023.1"/>
    </source>
</evidence>
<keyword evidence="1" id="KW-0472">Membrane</keyword>
<feature type="transmembrane region" description="Helical" evidence="1">
    <location>
        <begin position="156"/>
        <end position="175"/>
    </location>
</feature>